<keyword evidence="1" id="KW-1133">Transmembrane helix</keyword>
<keyword evidence="1" id="KW-0812">Transmembrane</keyword>
<gene>
    <name evidence="2" type="ORF">SAMN05421770_11184</name>
</gene>
<dbReference type="AlphaFoldDB" id="A0A239MDT0"/>
<keyword evidence="3" id="KW-1185">Reference proteome</keyword>
<evidence type="ECO:0000313" key="3">
    <source>
        <dbReference type="Proteomes" id="UP000198356"/>
    </source>
</evidence>
<evidence type="ECO:0000313" key="2">
    <source>
        <dbReference type="EMBL" id="SNT40342.1"/>
    </source>
</evidence>
<accession>A0A239MDT0</accession>
<sequence length="70" mass="7820">MTTPEIDDIATRNAKHGPNTKLILFGACVALLAVLIAAYFMMDWDGKRLIPKPDHTSRSLLPTEKRVWLG</sequence>
<feature type="transmembrane region" description="Helical" evidence="1">
    <location>
        <begin position="22"/>
        <end position="42"/>
    </location>
</feature>
<organism evidence="2 3">
    <name type="scientific">Granulicella rosea</name>
    <dbReference type="NCBI Taxonomy" id="474952"/>
    <lineage>
        <taxon>Bacteria</taxon>
        <taxon>Pseudomonadati</taxon>
        <taxon>Acidobacteriota</taxon>
        <taxon>Terriglobia</taxon>
        <taxon>Terriglobales</taxon>
        <taxon>Acidobacteriaceae</taxon>
        <taxon>Granulicella</taxon>
    </lineage>
</organism>
<dbReference type="Proteomes" id="UP000198356">
    <property type="component" value="Unassembled WGS sequence"/>
</dbReference>
<proteinExistence type="predicted"/>
<evidence type="ECO:0000256" key="1">
    <source>
        <dbReference type="SAM" id="Phobius"/>
    </source>
</evidence>
<dbReference type="RefSeq" id="WP_089410249.1">
    <property type="nucleotide sequence ID" value="NZ_FZOU01000011.1"/>
</dbReference>
<reference evidence="2 3" key="1">
    <citation type="submission" date="2017-06" db="EMBL/GenBank/DDBJ databases">
        <authorList>
            <person name="Kim H.J."/>
            <person name="Triplett B.A."/>
        </authorList>
    </citation>
    <scope>NUCLEOTIDE SEQUENCE [LARGE SCALE GENOMIC DNA]</scope>
    <source>
        <strain evidence="2 3">DSM 18704</strain>
    </source>
</reference>
<name>A0A239MDT0_9BACT</name>
<protein>
    <submittedName>
        <fullName evidence="2">Uncharacterized protein</fullName>
    </submittedName>
</protein>
<keyword evidence="1" id="KW-0472">Membrane</keyword>
<dbReference type="EMBL" id="FZOU01000011">
    <property type="protein sequence ID" value="SNT40342.1"/>
    <property type="molecule type" value="Genomic_DNA"/>
</dbReference>